<comment type="caution">
    <text evidence="1">The sequence shown here is derived from an EMBL/GenBank/DDBJ whole genome shotgun (WGS) entry which is preliminary data.</text>
</comment>
<dbReference type="EMBL" id="JAJFAZ020000001">
    <property type="protein sequence ID" value="KAI5349622.1"/>
    <property type="molecule type" value="Genomic_DNA"/>
</dbReference>
<name>A0AAD4WYB1_PRUDU</name>
<evidence type="ECO:0000313" key="2">
    <source>
        <dbReference type="Proteomes" id="UP001054821"/>
    </source>
</evidence>
<protein>
    <submittedName>
        <fullName evidence="1">Uncharacterized protein</fullName>
    </submittedName>
</protein>
<dbReference type="AlphaFoldDB" id="A0AAD4WYB1"/>
<sequence length="279" mass="30944">MDILRFEAVCSSWNRDERWYTSTAALPPQYPWLMLPTLKSHGRWPKAPSDGHVEGICFFSLVENKVYKMDWKASQGFPGNVDSFPGSSLLIIGSNNSQKWKTRSAIYFVVLGLWYAMGLCEACDLQDNKRSVRPLGTGVVLAEGSPTLKSPSSFCLRVGSQQGLVSVLGLRELSAVADARYLGSYTVRCVGWREVVRPLFAGVSYSGPRQRSNGSPSSNLCSSRTLRLNKSPLASLRKPNWRTRLCLKGFGSLRVRAVRTRALPLRGRPTGKSPANVLW</sequence>
<proteinExistence type="predicted"/>
<dbReference type="Proteomes" id="UP001054821">
    <property type="component" value="Chromosome 1"/>
</dbReference>
<accession>A0AAD4WYB1</accession>
<keyword evidence="2" id="KW-1185">Reference proteome</keyword>
<gene>
    <name evidence="1" type="ORF">L3X38_002511</name>
</gene>
<evidence type="ECO:0000313" key="1">
    <source>
        <dbReference type="EMBL" id="KAI5349622.1"/>
    </source>
</evidence>
<organism evidence="1 2">
    <name type="scientific">Prunus dulcis</name>
    <name type="common">Almond</name>
    <name type="synonym">Amygdalus dulcis</name>
    <dbReference type="NCBI Taxonomy" id="3755"/>
    <lineage>
        <taxon>Eukaryota</taxon>
        <taxon>Viridiplantae</taxon>
        <taxon>Streptophyta</taxon>
        <taxon>Embryophyta</taxon>
        <taxon>Tracheophyta</taxon>
        <taxon>Spermatophyta</taxon>
        <taxon>Magnoliopsida</taxon>
        <taxon>eudicotyledons</taxon>
        <taxon>Gunneridae</taxon>
        <taxon>Pentapetalae</taxon>
        <taxon>rosids</taxon>
        <taxon>fabids</taxon>
        <taxon>Rosales</taxon>
        <taxon>Rosaceae</taxon>
        <taxon>Amygdaloideae</taxon>
        <taxon>Amygdaleae</taxon>
        <taxon>Prunus</taxon>
    </lineage>
</organism>
<reference evidence="1 2" key="1">
    <citation type="journal article" date="2022" name="G3 (Bethesda)">
        <title>Whole-genome sequence and methylome profiling of the almond [Prunus dulcis (Mill.) D.A. Webb] cultivar 'Nonpareil'.</title>
        <authorList>
            <person name="D'Amico-Willman K.M."/>
            <person name="Ouma W.Z."/>
            <person name="Meulia T."/>
            <person name="Sideli G.M."/>
            <person name="Gradziel T.M."/>
            <person name="Fresnedo-Ramirez J."/>
        </authorList>
    </citation>
    <scope>NUCLEOTIDE SEQUENCE [LARGE SCALE GENOMIC DNA]</scope>
    <source>
        <strain evidence="1">Clone GOH B32 T37-40</strain>
    </source>
</reference>